<reference evidence="3 4" key="1">
    <citation type="journal article" date="2020" name="IScience">
        <title>Genome Sequencing of the Endangered Kingdonia uniflora (Circaeasteraceae, Ranunculales) Reveals Potential Mechanisms of Evolutionary Specialization.</title>
        <authorList>
            <person name="Sun Y."/>
            <person name="Deng T."/>
            <person name="Zhang A."/>
            <person name="Moore M.J."/>
            <person name="Landis J.B."/>
            <person name="Lin N."/>
            <person name="Zhang H."/>
            <person name="Zhang X."/>
            <person name="Huang J."/>
            <person name="Zhang X."/>
            <person name="Sun H."/>
            <person name="Wang H."/>
        </authorList>
    </citation>
    <scope>NUCLEOTIDE SEQUENCE [LARGE SCALE GENOMIC DNA]</scope>
    <source>
        <strain evidence="3">TB1705</strain>
        <tissue evidence="3">Leaf</tissue>
    </source>
</reference>
<proteinExistence type="predicted"/>
<dbReference type="InterPro" id="IPR013083">
    <property type="entry name" value="Znf_RING/FYVE/PHD"/>
</dbReference>
<dbReference type="CDD" id="cd15489">
    <property type="entry name" value="PHD_SF"/>
    <property type="match status" value="1"/>
</dbReference>
<dbReference type="Proteomes" id="UP000541444">
    <property type="component" value="Unassembled WGS sequence"/>
</dbReference>
<dbReference type="GO" id="GO:0003714">
    <property type="term" value="F:transcription corepressor activity"/>
    <property type="evidence" value="ECO:0007669"/>
    <property type="project" value="InterPro"/>
</dbReference>
<gene>
    <name evidence="3" type="ORF">GIB67_027553</name>
</gene>
<dbReference type="PANTHER" id="PTHR46309:SF1">
    <property type="entry name" value="PHD FINGER PROTEIN 12"/>
    <property type="match status" value="1"/>
</dbReference>
<dbReference type="InterPro" id="IPR011011">
    <property type="entry name" value="Znf_FYVE_PHD"/>
</dbReference>
<evidence type="ECO:0000313" key="4">
    <source>
        <dbReference type="Proteomes" id="UP000541444"/>
    </source>
</evidence>
<comment type="caution">
    <text evidence="3">The sequence shown here is derived from an EMBL/GenBank/DDBJ whole genome shotgun (WGS) entry which is preliminary data.</text>
</comment>
<keyword evidence="4" id="KW-1185">Reference proteome</keyword>
<dbReference type="PANTHER" id="PTHR46309">
    <property type="entry name" value="PHD FINGER PROTEIN 12"/>
    <property type="match status" value="1"/>
</dbReference>
<evidence type="ECO:0000313" key="3">
    <source>
        <dbReference type="EMBL" id="KAF6167775.1"/>
    </source>
</evidence>
<keyword evidence="2" id="KW-0862">Zinc</keyword>
<keyword evidence="1" id="KW-0479">Metal-binding</keyword>
<evidence type="ECO:0000256" key="2">
    <source>
        <dbReference type="ARBA" id="ARBA00022833"/>
    </source>
</evidence>
<dbReference type="InterPro" id="IPR042163">
    <property type="entry name" value="PHF12"/>
</dbReference>
<accession>A0A7J7NKQ6</accession>
<protein>
    <submittedName>
        <fullName evidence="3">Uncharacterized protein</fullName>
    </submittedName>
</protein>
<evidence type="ECO:0000256" key="1">
    <source>
        <dbReference type="ARBA" id="ARBA00022771"/>
    </source>
</evidence>
<dbReference type="SUPFAM" id="SSF57903">
    <property type="entry name" value="FYVE/PHD zinc finger"/>
    <property type="match status" value="1"/>
</dbReference>
<dbReference type="Gene3D" id="3.30.40.10">
    <property type="entry name" value="Zinc/RING finger domain, C3HC4 (zinc finger)"/>
    <property type="match status" value="1"/>
</dbReference>
<dbReference type="GO" id="GO:0008270">
    <property type="term" value="F:zinc ion binding"/>
    <property type="evidence" value="ECO:0007669"/>
    <property type="project" value="UniProtKB-KW"/>
</dbReference>
<dbReference type="GO" id="GO:0006357">
    <property type="term" value="P:regulation of transcription by RNA polymerase II"/>
    <property type="evidence" value="ECO:0007669"/>
    <property type="project" value="TreeGrafter"/>
</dbReference>
<name>A0A7J7NKQ6_9MAGN</name>
<organism evidence="3 4">
    <name type="scientific">Kingdonia uniflora</name>
    <dbReference type="NCBI Taxonomy" id="39325"/>
    <lineage>
        <taxon>Eukaryota</taxon>
        <taxon>Viridiplantae</taxon>
        <taxon>Streptophyta</taxon>
        <taxon>Embryophyta</taxon>
        <taxon>Tracheophyta</taxon>
        <taxon>Spermatophyta</taxon>
        <taxon>Magnoliopsida</taxon>
        <taxon>Ranunculales</taxon>
        <taxon>Circaeasteraceae</taxon>
        <taxon>Kingdonia</taxon>
    </lineage>
</organism>
<dbReference type="AlphaFoldDB" id="A0A7J7NKQ6"/>
<keyword evidence="1" id="KW-0863">Zinc-finger</keyword>
<dbReference type="GO" id="GO:0005634">
    <property type="term" value="C:nucleus"/>
    <property type="evidence" value="ECO:0007669"/>
    <property type="project" value="TreeGrafter"/>
</dbReference>
<dbReference type="OrthoDB" id="1986882at2759"/>
<dbReference type="EMBL" id="JACGCM010000715">
    <property type="protein sequence ID" value="KAF6167775.1"/>
    <property type="molecule type" value="Genomic_DNA"/>
</dbReference>
<sequence length="156" mass="17512">MAKKALLDALSLDTKSLLIPELKPSNRPSDCLSLGLPMCDDDESFLVVRITSMHFQSSNYASKTIEAGLISKPLDYYTTSSVLRNVPQGNWHCPSCLCKFCGQVGTTVKRLLTCHQCEEKYHQGCILDKEATAISNKDWCFLFENLNRAVDELYLL</sequence>